<feature type="region of interest" description="Disordered" evidence="3">
    <location>
        <begin position="560"/>
        <end position="600"/>
    </location>
</feature>
<dbReference type="Pfam" id="PF21773">
    <property type="entry name" value="ODAD1_CC"/>
    <property type="match status" value="1"/>
</dbReference>
<feature type="region of interest" description="Disordered" evidence="3">
    <location>
        <begin position="516"/>
        <end position="547"/>
    </location>
</feature>
<evidence type="ECO:0000256" key="3">
    <source>
        <dbReference type="SAM" id="MobiDB-lite"/>
    </source>
</evidence>
<evidence type="ECO:0000259" key="4">
    <source>
        <dbReference type="Pfam" id="PF21773"/>
    </source>
</evidence>
<sequence>MSNSTEDLFKGMGLVDSTPKQYSPSLSPVPPPTTTPRLADQMRLNLAAANAEHASKSLASKSLFNADQTALTAQSTQAMMASRVDYVCEQQIYYTRKIEAEKRRLSDTDRRILRARTAILQRRKQISAAAAEKRRASAAVRNLGKLENRLSLLVVKNNLAGRANAEAKRGVDDLRREKIQQLRATARLDREAAGKRARIAALMAETQGMQDRKDRTQREIEAMKGKVLDELEANNAEYDALKRELSINKMGGEGEGGEHHHQTVRKAAASSGQGGSPAKDPEGGMSQEEEEQVVSNINKAYWAIAKKKMDIQKQADKIHELADDFKYLSSKTGVTSVETLIPLLLSSEEENFRLFDVTNEYNKELETLEVMKGEIRSEINKYLKVEARQTESKTKIKRELESQIESAKGQASKCDARYNVDVATIMGIAQTVINIFNKVGCSDEGLTSQLLTTGVNDRNVMKFMAVIEQRIGEIVQLYNTTQKHGIISHFEGLLEDPTRPATPTFDSKGKRVAALSAPTLPSHADFDDMDADGEDDGEHGGDGGVMPMQISKLHSMVERDTRANRLGGGGKSKLSIGFKGGKASSASLRGKAKGSSRSLH</sequence>
<protein>
    <recommendedName>
        <fullName evidence="4">ODAD1 central coiled coil region domain-containing protein</fullName>
    </recommendedName>
</protein>
<feature type="domain" description="ODAD1 central coiled coil region" evidence="4">
    <location>
        <begin position="291"/>
        <end position="450"/>
    </location>
</feature>
<dbReference type="EMBL" id="BRYB01002694">
    <property type="protein sequence ID" value="GMI24089.1"/>
    <property type="molecule type" value="Genomic_DNA"/>
</dbReference>
<organism evidence="5 6">
    <name type="scientific">Tetraparma gracilis</name>
    <dbReference type="NCBI Taxonomy" id="2962635"/>
    <lineage>
        <taxon>Eukaryota</taxon>
        <taxon>Sar</taxon>
        <taxon>Stramenopiles</taxon>
        <taxon>Ochrophyta</taxon>
        <taxon>Bolidophyceae</taxon>
        <taxon>Parmales</taxon>
        <taxon>Triparmaceae</taxon>
        <taxon>Tetraparma</taxon>
    </lineage>
</organism>
<name>A0ABQ6MD87_9STRA</name>
<dbReference type="PANTHER" id="PTHR21694">
    <property type="entry name" value="COILED-COIL DOMAIN-CONTAINING PROTEIN 63"/>
    <property type="match status" value="1"/>
</dbReference>
<accession>A0ABQ6MD87</accession>
<keyword evidence="1 2" id="KW-0175">Coiled coil</keyword>
<reference evidence="5 6" key="1">
    <citation type="journal article" date="2023" name="Commun. Biol.">
        <title>Genome analysis of Parmales, the sister group of diatoms, reveals the evolutionary specialization of diatoms from phago-mixotrophs to photoautotrophs.</title>
        <authorList>
            <person name="Ban H."/>
            <person name="Sato S."/>
            <person name="Yoshikawa S."/>
            <person name="Yamada K."/>
            <person name="Nakamura Y."/>
            <person name="Ichinomiya M."/>
            <person name="Sato N."/>
            <person name="Blanc-Mathieu R."/>
            <person name="Endo H."/>
            <person name="Kuwata A."/>
            <person name="Ogata H."/>
        </authorList>
    </citation>
    <scope>NUCLEOTIDE SEQUENCE [LARGE SCALE GENOMIC DNA]</scope>
</reference>
<feature type="compositionally biased region" description="Acidic residues" evidence="3">
    <location>
        <begin position="527"/>
        <end position="537"/>
    </location>
</feature>
<keyword evidence="6" id="KW-1185">Reference proteome</keyword>
<gene>
    <name evidence="5" type="ORF">TeGR_g8473</name>
</gene>
<feature type="compositionally biased region" description="Basic residues" evidence="3">
    <location>
        <begin position="590"/>
        <end position="600"/>
    </location>
</feature>
<evidence type="ECO:0000256" key="2">
    <source>
        <dbReference type="SAM" id="Coils"/>
    </source>
</evidence>
<dbReference type="InterPro" id="IPR049258">
    <property type="entry name" value="ODAD1_CC"/>
</dbReference>
<evidence type="ECO:0000256" key="1">
    <source>
        <dbReference type="ARBA" id="ARBA00023054"/>
    </source>
</evidence>
<evidence type="ECO:0000313" key="6">
    <source>
        <dbReference type="Proteomes" id="UP001165060"/>
    </source>
</evidence>
<comment type="caution">
    <text evidence="5">The sequence shown here is derived from an EMBL/GenBank/DDBJ whole genome shotgun (WGS) entry which is preliminary data.</text>
</comment>
<feature type="region of interest" description="Disordered" evidence="3">
    <location>
        <begin position="1"/>
        <end position="36"/>
    </location>
</feature>
<proteinExistence type="predicted"/>
<dbReference type="InterPro" id="IPR051876">
    <property type="entry name" value="ODA-DC/CCD"/>
</dbReference>
<feature type="coiled-coil region" evidence="2">
    <location>
        <begin position="199"/>
        <end position="248"/>
    </location>
</feature>
<evidence type="ECO:0000313" key="5">
    <source>
        <dbReference type="EMBL" id="GMI24089.1"/>
    </source>
</evidence>
<feature type="region of interest" description="Disordered" evidence="3">
    <location>
        <begin position="249"/>
        <end position="292"/>
    </location>
</feature>
<dbReference type="PANTHER" id="PTHR21694:SF18">
    <property type="entry name" value="COILED-COIL DOMAIN-CONTAINING PROTEIN 63"/>
    <property type="match status" value="1"/>
</dbReference>
<dbReference type="Proteomes" id="UP001165060">
    <property type="component" value="Unassembled WGS sequence"/>
</dbReference>